<reference evidence="2 3" key="1">
    <citation type="submission" date="2012-12" db="EMBL/GenBank/DDBJ databases">
        <title>The Genome Sequence of Bacillus cereus VD196.</title>
        <authorList>
            <consortium name="The Broad Institute Genome Sequencing Platform"/>
            <consortium name="The Broad Institute Genome Sequencing Center for Infectious Disease"/>
            <person name="Feldgarden M."/>
            <person name="Van der Auwera G.A."/>
            <person name="Mahillon J."/>
            <person name="Duprez V."/>
            <person name="Timmery S."/>
            <person name="Mattelet C."/>
            <person name="Dierick K."/>
            <person name="Sun M."/>
            <person name="Yu Z."/>
            <person name="Zhu L."/>
            <person name="Hu X."/>
            <person name="Shank E.B."/>
            <person name="Swiecicka I."/>
            <person name="Hansen B.M."/>
            <person name="Andrup L."/>
            <person name="Walker B."/>
            <person name="Young S.K."/>
            <person name="Zeng Q."/>
            <person name="Gargeya S."/>
            <person name="Fitzgerald M."/>
            <person name="Haas B."/>
            <person name="Abouelleil A."/>
            <person name="Alvarado L."/>
            <person name="Arachchi H.M."/>
            <person name="Berlin A.M."/>
            <person name="Chapman S.B."/>
            <person name="Dewar J."/>
            <person name="Goldberg J."/>
            <person name="Griggs A."/>
            <person name="Gujja S."/>
            <person name="Hansen M."/>
            <person name="Howarth C."/>
            <person name="Imamovic A."/>
            <person name="Larimer J."/>
            <person name="McCowan C."/>
            <person name="Murphy C."/>
            <person name="Neiman D."/>
            <person name="Pearson M."/>
            <person name="Priest M."/>
            <person name="Roberts A."/>
            <person name="Saif S."/>
            <person name="Shea T."/>
            <person name="Sisk P."/>
            <person name="Sykes S."/>
            <person name="Wortman J."/>
            <person name="Nusbaum C."/>
            <person name="Birren B."/>
        </authorList>
    </citation>
    <scope>NUCLEOTIDE SEQUENCE [LARGE SCALE GENOMIC DNA]</scope>
    <source>
        <strain evidence="2 3">VD196</strain>
    </source>
</reference>
<evidence type="ECO:0000313" key="1">
    <source>
        <dbReference type="EMBL" id="EOO60135.1"/>
    </source>
</evidence>
<dbReference type="AlphaFoldDB" id="A0A9W5V663"/>
<organism evidence="2 3">
    <name type="scientific">Bacillus cereus VD196</name>
    <dbReference type="NCBI Taxonomy" id="1053243"/>
    <lineage>
        <taxon>Bacteria</taxon>
        <taxon>Bacillati</taxon>
        <taxon>Bacillota</taxon>
        <taxon>Bacilli</taxon>
        <taxon>Bacillales</taxon>
        <taxon>Bacillaceae</taxon>
        <taxon>Bacillus</taxon>
        <taxon>Bacillus cereus group</taxon>
    </lineage>
</organism>
<evidence type="ECO:0000313" key="3">
    <source>
        <dbReference type="Proteomes" id="UP000014023"/>
    </source>
</evidence>
<evidence type="ECO:0008006" key="4">
    <source>
        <dbReference type="Google" id="ProtNLM"/>
    </source>
</evidence>
<sequence>MPPMNFKQYICNYTIEGRKYIHDKLNEMNTWYIQYLLKNIRPKESIELNDNKISLLVGQNGKGGVTKELLMIGDMELHHKIPKYKGGNDSYTNLIYVKKDVHRLIHEQNTIG</sequence>
<dbReference type="InterPro" id="IPR003615">
    <property type="entry name" value="HNH_nuc"/>
</dbReference>
<gene>
    <name evidence="2" type="ORF">IKE_05617</name>
    <name evidence="1" type="ORF">IKE_06022</name>
</gene>
<dbReference type="EMBL" id="AHFL01000072">
    <property type="protein sequence ID" value="EOO60135.1"/>
    <property type="molecule type" value="Genomic_DNA"/>
</dbReference>
<evidence type="ECO:0000313" key="2">
    <source>
        <dbReference type="EMBL" id="EOO62652.1"/>
    </source>
</evidence>
<dbReference type="Proteomes" id="UP000014023">
    <property type="component" value="Unassembled WGS sequence"/>
</dbReference>
<protein>
    <recommendedName>
        <fullName evidence="4">HNH nuclease domain-containing protein</fullName>
    </recommendedName>
</protein>
<proteinExistence type="predicted"/>
<dbReference type="CDD" id="cd00085">
    <property type="entry name" value="HNHc"/>
    <property type="match status" value="1"/>
</dbReference>
<name>A0A9W5V663_BACCE</name>
<dbReference type="EMBL" id="AHFL01000045">
    <property type="protein sequence ID" value="EOO62652.1"/>
    <property type="molecule type" value="Genomic_DNA"/>
</dbReference>
<comment type="caution">
    <text evidence="2">The sequence shown here is derived from an EMBL/GenBank/DDBJ whole genome shotgun (WGS) entry which is preliminary data.</text>
</comment>
<accession>A0A9W5V663</accession>